<evidence type="ECO:0000256" key="1">
    <source>
        <dbReference type="ARBA" id="ARBA00022723"/>
    </source>
</evidence>
<feature type="compositionally biased region" description="Low complexity" evidence="5">
    <location>
        <begin position="235"/>
        <end position="247"/>
    </location>
</feature>
<evidence type="ECO:0000256" key="5">
    <source>
        <dbReference type="SAM" id="MobiDB-lite"/>
    </source>
</evidence>
<dbReference type="OMA" id="CYEIMAY"/>
<keyword evidence="1" id="KW-0479">Metal-binding</keyword>
<evidence type="ECO:0000313" key="7">
    <source>
        <dbReference type="EMBL" id="PCH36205.1"/>
    </source>
</evidence>
<evidence type="ECO:0000256" key="3">
    <source>
        <dbReference type="ARBA" id="ARBA00022833"/>
    </source>
</evidence>
<dbReference type="EMBL" id="KB467876">
    <property type="protein sequence ID" value="PCH36205.1"/>
    <property type="molecule type" value="Genomic_DNA"/>
</dbReference>
<dbReference type="Gene3D" id="3.30.40.10">
    <property type="entry name" value="Zinc/RING finger domain, C3HC4 (zinc finger)"/>
    <property type="match status" value="1"/>
</dbReference>
<feature type="compositionally biased region" description="Basic and acidic residues" evidence="5">
    <location>
        <begin position="37"/>
        <end position="84"/>
    </location>
</feature>
<name>A0A2H3J3C8_WOLCO</name>
<dbReference type="STRING" id="742152.A0A2H3J3C8"/>
<dbReference type="InterPro" id="IPR013083">
    <property type="entry name" value="Znf_RING/FYVE/PHD"/>
</dbReference>
<dbReference type="AlphaFoldDB" id="A0A2H3J3C8"/>
<evidence type="ECO:0000259" key="6">
    <source>
        <dbReference type="PROSITE" id="PS50089"/>
    </source>
</evidence>
<evidence type="ECO:0000313" key="8">
    <source>
        <dbReference type="Proteomes" id="UP000218811"/>
    </source>
</evidence>
<evidence type="ECO:0000256" key="4">
    <source>
        <dbReference type="PROSITE-ProRule" id="PRU00175"/>
    </source>
</evidence>
<dbReference type="InterPro" id="IPR017907">
    <property type="entry name" value="Znf_RING_CS"/>
</dbReference>
<dbReference type="OrthoDB" id="6105938at2759"/>
<keyword evidence="3" id="KW-0862">Zinc</keyword>
<organism evidence="7 8">
    <name type="scientific">Wolfiporia cocos (strain MD-104)</name>
    <name type="common">Brown rot fungus</name>
    <dbReference type="NCBI Taxonomy" id="742152"/>
    <lineage>
        <taxon>Eukaryota</taxon>
        <taxon>Fungi</taxon>
        <taxon>Dikarya</taxon>
        <taxon>Basidiomycota</taxon>
        <taxon>Agaricomycotina</taxon>
        <taxon>Agaricomycetes</taxon>
        <taxon>Polyporales</taxon>
        <taxon>Phaeolaceae</taxon>
        <taxon>Wolfiporia</taxon>
    </lineage>
</organism>
<evidence type="ECO:0000256" key="2">
    <source>
        <dbReference type="ARBA" id="ARBA00022771"/>
    </source>
</evidence>
<dbReference type="PROSITE" id="PS00518">
    <property type="entry name" value="ZF_RING_1"/>
    <property type="match status" value="1"/>
</dbReference>
<dbReference type="SUPFAM" id="SSF57850">
    <property type="entry name" value="RING/U-box"/>
    <property type="match status" value="1"/>
</dbReference>
<feature type="region of interest" description="Disordered" evidence="5">
    <location>
        <begin position="1"/>
        <end position="84"/>
    </location>
</feature>
<feature type="region of interest" description="Disordered" evidence="5">
    <location>
        <begin position="234"/>
        <end position="258"/>
    </location>
</feature>
<dbReference type="GO" id="GO:0008270">
    <property type="term" value="F:zinc ion binding"/>
    <property type="evidence" value="ECO:0007669"/>
    <property type="project" value="UniProtKB-KW"/>
</dbReference>
<dbReference type="PROSITE" id="PS50089">
    <property type="entry name" value="ZF_RING_2"/>
    <property type="match status" value="1"/>
</dbReference>
<reference evidence="7 8" key="1">
    <citation type="journal article" date="2012" name="Science">
        <title>The Paleozoic origin of enzymatic lignin decomposition reconstructed from 31 fungal genomes.</title>
        <authorList>
            <person name="Floudas D."/>
            <person name="Binder M."/>
            <person name="Riley R."/>
            <person name="Barry K."/>
            <person name="Blanchette R.A."/>
            <person name="Henrissat B."/>
            <person name="Martinez A.T."/>
            <person name="Otillar R."/>
            <person name="Spatafora J.W."/>
            <person name="Yadav J.S."/>
            <person name="Aerts A."/>
            <person name="Benoit I."/>
            <person name="Boyd A."/>
            <person name="Carlson A."/>
            <person name="Copeland A."/>
            <person name="Coutinho P.M."/>
            <person name="de Vries R.P."/>
            <person name="Ferreira P."/>
            <person name="Findley K."/>
            <person name="Foster B."/>
            <person name="Gaskell J."/>
            <person name="Glotzer D."/>
            <person name="Gorecki P."/>
            <person name="Heitman J."/>
            <person name="Hesse C."/>
            <person name="Hori C."/>
            <person name="Igarashi K."/>
            <person name="Jurgens J.A."/>
            <person name="Kallen N."/>
            <person name="Kersten P."/>
            <person name="Kohler A."/>
            <person name="Kuees U."/>
            <person name="Kumar T.K.A."/>
            <person name="Kuo A."/>
            <person name="LaButti K."/>
            <person name="Larrondo L.F."/>
            <person name="Lindquist E."/>
            <person name="Ling A."/>
            <person name="Lombard V."/>
            <person name="Lucas S."/>
            <person name="Lundell T."/>
            <person name="Martin R."/>
            <person name="McLaughlin D.J."/>
            <person name="Morgenstern I."/>
            <person name="Morin E."/>
            <person name="Murat C."/>
            <person name="Nagy L.G."/>
            <person name="Nolan M."/>
            <person name="Ohm R.A."/>
            <person name="Patyshakuliyeva A."/>
            <person name="Rokas A."/>
            <person name="Ruiz-Duenas F.J."/>
            <person name="Sabat G."/>
            <person name="Salamov A."/>
            <person name="Samejima M."/>
            <person name="Schmutz J."/>
            <person name="Slot J.C."/>
            <person name="St John F."/>
            <person name="Stenlid J."/>
            <person name="Sun H."/>
            <person name="Sun S."/>
            <person name="Syed K."/>
            <person name="Tsang A."/>
            <person name="Wiebenga A."/>
            <person name="Young D."/>
            <person name="Pisabarro A."/>
            <person name="Eastwood D.C."/>
            <person name="Martin F."/>
            <person name="Cullen D."/>
            <person name="Grigoriev I.V."/>
            <person name="Hibbett D.S."/>
        </authorList>
    </citation>
    <scope>NUCLEOTIDE SEQUENCE [LARGE SCALE GENOMIC DNA]</scope>
    <source>
        <strain evidence="7 8">MD-104</strain>
    </source>
</reference>
<gene>
    <name evidence="7" type="ORF">WOLCODRAFT_166745</name>
</gene>
<feature type="domain" description="RING-type" evidence="6">
    <location>
        <begin position="143"/>
        <end position="195"/>
    </location>
</feature>
<proteinExistence type="predicted"/>
<keyword evidence="2 4" id="KW-0863">Zinc-finger</keyword>
<sequence length="315" mass="34775">MRRQNGKGAKDIQADSEAPAYSRTAVKPSYGPPGKASESRLKRWEESLRKTEEKLDSRKRKLDDLENAAKDARTDLNKRQKDVAKQGRELARAQKQLEKQQLAIAEKESAVAKQEQETQDLALALSTSRAEQLIAQLEEHFFCSLCFEIIACPCTIGSSRCGHTFCALCIMKWYFSRLCPDCCTWHEDLECPLCRTPIAAPKVVPADGNTPCPFAPNRMVDGAVAELLNTIRNESTASSGSSSTSPKGKGKGKSKKTEGGVISEAIALWGEGGASRVDWQDRNRRGHAELDRLTTGWTRMGPGDYKLMKNRLAAT</sequence>
<accession>A0A2H3J3C8</accession>
<dbReference type="Proteomes" id="UP000218811">
    <property type="component" value="Unassembled WGS sequence"/>
</dbReference>
<keyword evidence="8" id="KW-1185">Reference proteome</keyword>
<protein>
    <recommendedName>
        <fullName evidence="6">RING-type domain-containing protein</fullName>
    </recommendedName>
</protein>
<dbReference type="InterPro" id="IPR001841">
    <property type="entry name" value="Znf_RING"/>
</dbReference>